<evidence type="ECO:0000313" key="2">
    <source>
        <dbReference type="EMBL" id="BBO34797.1"/>
    </source>
</evidence>
<keyword evidence="1" id="KW-0812">Transmembrane</keyword>
<accession>A0A5K7XFI1</accession>
<reference evidence="3" key="1">
    <citation type="submission" date="2019-10" db="EMBL/GenBank/DDBJ databases">
        <title>Lacipirellula parvula gen. nov., sp. nov., representing a lineage of planctomycetes widespread in freshwater anoxic habitats, and description of the family Lacipirellulaceae.</title>
        <authorList>
            <person name="Dedysh S.N."/>
            <person name="Kulichevskaya I.S."/>
            <person name="Beletsky A.V."/>
            <person name="Rakitin A.L."/>
            <person name="Mardanov A.V."/>
            <person name="Ivanova A.A."/>
            <person name="Saltykova V.X."/>
            <person name="Rijpstra W.I.C."/>
            <person name="Sinninghe Damste J.S."/>
            <person name="Ravin N.V."/>
        </authorList>
    </citation>
    <scope>NUCLEOTIDE SEQUENCE [LARGE SCALE GENOMIC DNA]</scope>
    <source>
        <strain evidence="3">PX69</strain>
    </source>
</reference>
<name>A0A5K7XFI1_9BACT</name>
<keyword evidence="1" id="KW-0472">Membrane</keyword>
<evidence type="ECO:0000313" key="3">
    <source>
        <dbReference type="Proteomes" id="UP000326837"/>
    </source>
</evidence>
<dbReference type="AlphaFoldDB" id="A0A5K7XFI1"/>
<organism evidence="2 3">
    <name type="scientific">Lacipirellula parvula</name>
    <dbReference type="NCBI Taxonomy" id="2650471"/>
    <lineage>
        <taxon>Bacteria</taxon>
        <taxon>Pseudomonadati</taxon>
        <taxon>Planctomycetota</taxon>
        <taxon>Planctomycetia</taxon>
        <taxon>Pirellulales</taxon>
        <taxon>Lacipirellulaceae</taxon>
        <taxon>Lacipirellula</taxon>
    </lineage>
</organism>
<keyword evidence="1" id="KW-1133">Transmembrane helix</keyword>
<dbReference type="Proteomes" id="UP000326837">
    <property type="component" value="Chromosome"/>
</dbReference>
<proteinExistence type="predicted"/>
<evidence type="ECO:0000256" key="1">
    <source>
        <dbReference type="SAM" id="Phobius"/>
    </source>
</evidence>
<keyword evidence="3" id="KW-1185">Reference proteome</keyword>
<dbReference type="KEGG" id="lpav:PLANPX_4409"/>
<dbReference type="EMBL" id="AP021861">
    <property type="protein sequence ID" value="BBO34797.1"/>
    <property type="molecule type" value="Genomic_DNA"/>
</dbReference>
<feature type="transmembrane region" description="Helical" evidence="1">
    <location>
        <begin position="26"/>
        <end position="44"/>
    </location>
</feature>
<sequence>MRAEFMPLADDSSFTCGKAMKKSTKVTIALIAILAFTFSSWLWYSKYRFGRAIENRATPEAAVP</sequence>
<protein>
    <submittedName>
        <fullName evidence="2">Uncharacterized protein</fullName>
    </submittedName>
</protein>
<gene>
    <name evidence="2" type="ORF">PLANPX_4409</name>
</gene>